<dbReference type="HOGENOM" id="CLU_1740645_0_0_1"/>
<name>A0A067TPB0_GALM3</name>
<keyword evidence="2" id="KW-1185">Reference proteome</keyword>
<protein>
    <submittedName>
        <fullName evidence="1">Uncharacterized protein</fullName>
    </submittedName>
</protein>
<accession>A0A067TPB0</accession>
<organism evidence="1 2">
    <name type="scientific">Galerina marginata (strain CBS 339.88)</name>
    <dbReference type="NCBI Taxonomy" id="685588"/>
    <lineage>
        <taxon>Eukaryota</taxon>
        <taxon>Fungi</taxon>
        <taxon>Dikarya</taxon>
        <taxon>Basidiomycota</taxon>
        <taxon>Agaricomycotina</taxon>
        <taxon>Agaricomycetes</taxon>
        <taxon>Agaricomycetidae</taxon>
        <taxon>Agaricales</taxon>
        <taxon>Agaricineae</taxon>
        <taxon>Strophariaceae</taxon>
        <taxon>Galerina</taxon>
    </lineage>
</organism>
<evidence type="ECO:0000313" key="2">
    <source>
        <dbReference type="Proteomes" id="UP000027222"/>
    </source>
</evidence>
<reference evidence="2" key="1">
    <citation type="journal article" date="2014" name="Proc. Natl. Acad. Sci. U.S.A.">
        <title>Extensive sampling of basidiomycete genomes demonstrates inadequacy of the white-rot/brown-rot paradigm for wood decay fungi.</title>
        <authorList>
            <person name="Riley R."/>
            <person name="Salamov A.A."/>
            <person name="Brown D.W."/>
            <person name="Nagy L.G."/>
            <person name="Floudas D."/>
            <person name="Held B.W."/>
            <person name="Levasseur A."/>
            <person name="Lombard V."/>
            <person name="Morin E."/>
            <person name="Otillar R."/>
            <person name="Lindquist E.A."/>
            <person name="Sun H."/>
            <person name="LaButti K.M."/>
            <person name="Schmutz J."/>
            <person name="Jabbour D."/>
            <person name="Luo H."/>
            <person name="Baker S.E."/>
            <person name="Pisabarro A.G."/>
            <person name="Walton J.D."/>
            <person name="Blanchette R.A."/>
            <person name="Henrissat B."/>
            <person name="Martin F."/>
            <person name="Cullen D."/>
            <person name="Hibbett D.S."/>
            <person name="Grigoriev I.V."/>
        </authorList>
    </citation>
    <scope>NUCLEOTIDE SEQUENCE [LARGE SCALE GENOMIC DNA]</scope>
    <source>
        <strain evidence="2">CBS 339.88</strain>
    </source>
</reference>
<dbReference type="Proteomes" id="UP000027222">
    <property type="component" value="Unassembled WGS sequence"/>
</dbReference>
<dbReference type="EMBL" id="KL142371">
    <property type="protein sequence ID" value="KDR80808.1"/>
    <property type="molecule type" value="Genomic_DNA"/>
</dbReference>
<evidence type="ECO:0000313" key="1">
    <source>
        <dbReference type="EMBL" id="KDR80808.1"/>
    </source>
</evidence>
<proteinExistence type="predicted"/>
<sequence length="150" mass="16781">MAGAMLHNTTDRKLRNQVLKAAQPPASIFLLRSSLRQLTSQFNSRHASNEEYPIYIIARALVDQAGESPCPIKHPNVNFFSTFRCSLGVHATRPSDSLTLCCFRPILHFQLTSINPDGNRICRNSGDDSHILSSDEVLSLLFFYASDDKD</sequence>
<dbReference type="AlphaFoldDB" id="A0A067TPB0"/>
<gene>
    <name evidence="1" type="ORF">GALMADRAFT_241254</name>
</gene>